<gene>
    <name evidence="2" type="ORF">HPG69_017722</name>
</gene>
<feature type="compositionally biased region" description="Basic and acidic residues" evidence="1">
    <location>
        <begin position="189"/>
        <end position="200"/>
    </location>
</feature>
<evidence type="ECO:0000313" key="2">
    <source>
        <dbReference type="EMBL" id="KAF5927245.1"/>
    </source>
</evidence>
<keyword evidence="3" id="KW-1185">Reference proteome</keyword>
<evidence type="ECO:0000256" key="1">
    <source>
        <dbReference type="SAM" id="MobiDB-lite"/>
    </source>
</evidence>
<accession>A0A7J7FGQ8</accession>
<dbReference type="EMBL" id="JACDTQ010000582">
    <property type="protein sequence ID" value="KAF5927245.1"/>
    <property type="molecule type" value="Genomic_DNA"/>
</dbReference>
<dbReference type="AlphaFoldDB" id="A0A7J7FGQ8"/>
<reference evidence="2 3" key="1">
    <citation type="journal article" date="2020" name="Mol. Biol. Evol.">
        <title>Interspecific Gene Flow and the Evolution of Specialization in Black and White Rhinoceros.</title>
        <authorList>
            <person name="Moodley Y."/>
            <person name="Westbury M.V."/>
            <person name="Russo I.M."/>
            <person name="Gopalakrishnan S."/>
            <person name="Rakotoarivelo A."/>
            <person name="Olsen R.A."/>
            <person name="Prost S."/>
            <person name="Tunstall T."/>
            <person name="Ryder O.A."/>
            <person name="Dalen L."/>
            <person name="Bruford M.W."/>
        </authorList>
    </citation>
    <scope>NUCLEOTIDE SEQUENCE [LARGE SCALE GENOMIC DNA]</scope>
    <source>
        <strain evidence="2">SBR-YM</strain>
        <tissue evidence="2">Skin</tissue>
    </source>
</reference>
<comment type="caution">
    <text evidence="2">The sequence shown here is derived from an EMBL/GenBank/DDBJ whole genome shotgun (WGS) entry which is preliminary data.</text>
</comment>
<evidence type="ECO:0000313" key="3">
    <source>
        <dbReference type="Proteomes" id="UP000551758"/>
    </source>
</evidence>
<feature type="region of interest" description="Disordered" evidence="1">
    <location>
        <begin position="11"/>
        <end position="46"/>
    </location>
</feature>
<protein>
    <submittedName>
        <fullName evidence="2">Uncharacterized protein</fullName>
    </submittedName>
</protein>
<sequence>MLIFSSLETYAENQEEKQVPEPLPPPGEQHSERDTGGDQWPLRLQTPPPPHPVAVAFAAWASWKKGHEDLPWLEFQGSGKAPALAKKLSFLPNAALSQMSDVPSFRIPSLDEGLAPVKLPFLCGKVTLQAASLLLPFDELCIRGDFLGETTKHGQLLTAGPSLSLQPLPSGSSSWPYLSQKIGPPPPKSRKETKESKGRAPSDSPKVHSPPTQVTMKRNTLLHP</sequence>
<dbReference type="Proteomes" id="UP000551758">
    <property type="component" value="Unassembled WGS sequence"/>
</dbReference>
<name>A0A7J7FGQ8_DICBM</name>
<organism evidence="2 3">
    <name type="scientific">Diceros bicornis minor</name>
    <name type="common">South-central black rhinoceros</name>
    <dbReference type="NCBI Taxonomy" id="77932"/>
    <lineage>
        <taxon>Eukaryota</taxon>
        <taxon>Metazoa</taxon>
        <taxon>Chordata</taxon>
        <taxon>Craniata</taxon>
        <taxon>Vertebrata</taxon>
        <taxon>Euteleostomi</taxon>
        <taxon>Mammalia</taxon>
        <taxon>Eutheria</taxon>
        <taxon>Laurasiatheria</taxon>
        <taxon>Perissodactyla</taxon>
        <taxon>Rhinocerotidae</taxon>
        <taxon>Diceros</taxon>
    </lineage>
</organism>
<feature type="region of interest" description="Disordered" evidence="1">
    <location>
        <begin position="167"/>
        <end position="224"/>
    </location>
</feature>
<proteinExistence type="predicted"/>